<dbReference type="EMBL" id="JAKLTY010000041">
    <property type="protein sequence ID" value="MCG2632445.1"/>
    <property type="molecule type" value="Genomic_DNA"/>
</dbReference>
<sequence>MGQHQHDFDELARMERICRDLAEESALPLERDALLDLAANYRAATQALL</sequence>
<comment type="caution">
    <text evidence="1">The sequence shown here is derived from an EMBL/GenBank/DDBJ whole genome shotgun (WGS) entry which is preliminary data.</text>
</comment>
<accession>A0A9X1UBR5</accession>
<evidence type="ECO:0000313" key="2">
    <source>
        <dbReference type="EMBL" id="MCG2672294.1"/>
    </source>
</evidence>
<dbReference type="AlphaFoldDB" id="A0A9X1UBR5"/>
<keyword evidence="3" id="KW-1185">Reference proteome</keyword>
<dbReference type="RefSeq" id="WP_237873577.1">
    <property type="nucleotide sequence ID" value="NZ_JAKLTY010000041.1"/>
</dbReference>
<protein>
    <submittedName>
        <fullName evidence="1">Uncharacterized protein</fullName>
    </submittedName>
</protein>
<dbReference type="Proteomes" id="UP001139012">
    <property type="component" value="Unassembled WGS sequence"/>
</dbReference>
<dbReference type="EMBL" id="JAKLUA010000019">
    <property type="protein sequence ID" value="MCG2672294.1"/>
    <property type="molecule type" value="Genomic_DNA"/>
</dbReference>
<dbReference type="Proteomes" id="UP001139054">
    <property type="component" value="Unassembled WGS sequence"/>
</dbReference>
<evidence type="ECO:0000313" key="3">
    <source>
        <dbReference type="Proteomes" id="UP001139012"/>
    </source>
</evidence>
<reference evidence="1" key="1">
    <citation type="submission" date="2022-01" db="EMBL/GenBank/DDBJ databases">
        <title>Genome sequnece data of strain Bradyrhizobium sp. nov.</title>
        <authorList>
            <person name="Zhang J."/>
        </authorList>
    </citation>
    <scope>NUCLEOTIDE SEQUENCE</scope>
    <source>
        <strain evidence="2">WYCCWR 12774</strain>
        <strain evidence="1">WYCCWR 13023</strain>
    </source>
</reference>
<evidence type="ECO:0000313" key="4">
    <source>
        <dbReference type="Proteomes" id="UP001139054"/>
    </source>
</evidence>
<gene>
    <name evidence="2" type="ORF">L6637_35650</name>
    <name evidence="1" type="ORF">L6654_38175</name>
</gene>
<organism evidence="1 4">
    <name type="scientific">Bradyrhizobium zhengyangense</name>
    <dbReference type="NCBI Taxonomy" id="2911009"/>
    <lineage>
        <taxon>Bacteria</taxon>
        <taxon>Pseudomonadati</taxon>
        <taxon>Pseudomonadota</taxon>
        <taxon>Alphaproteobacteria</taxon>
        <taxon>Hyphomicrobiales</taxon>
        <taxon>Nitrobacteraceae</taxon>
        <taxon>Bradyrhizobium</taxon>
    </lineage>
</organism>
<evidence type="ECO:0000313" key="1">
    <source>
        <dbReference type="EMBL" id="MCG2632445.1"/>
    </source>
</evidence>
<name>A0A9X1UBR5_9BRAD</name>
<proteinExistence type="predicted"/>